<keyword evidence="3" id="KW-1185">Reference proteome</keyword>
<protein>
    <recommendedName>
        <fullName evidence="1">DUF4773 domain-containing protein</fullName>
    </recommendedName>
</protein>
<name>A0ABD0KWB1_9CAEN</name>
<dbReference type="Proteomes" id="UP001519460">
    <property type="component" value="Unassembled WGS sequence"/>
</dbReference>
<reference evidence="2 3" key="1">
    <citation type="journal article" date="2023" name="Sci. Data">
        <title>Genome assembly of the Korean intertidal mud-creeper Batillaria attramentaria.</title>
        <authorList>
            <person name="Patra A.K."/>
            <person name="Ho P.T."/>
            <person name="Jun S."/>
            <person name="Lee S.J."/>
            <person name="Kim Y."/>
            <person name="Won Y.J."/>
        </authorList>
    </citation>
    <scope>NUCLEOTIDE SEQUENCE [LARGE SCALE GENOMIC DNA]</scope>
    <source>
        <strain evidence="2">Wonlab-2016</strain>
    </source>
</reference>
<organism evidence="2 3">
    <name type="scientific">Batillaria attramentaria</name>
    <dbReference type="NCBI Taxonomy" id="370345"/>
    <lineage>
        <taxon>Eukaryota</taxon>
        <taxon>Metazoa</taxon>
        <taxon>Spiralia</taxon>
        <taxon>Lophotrochozoa</taxon>
        <taxon>Mollusca</taxon>
        <taxon>Gastropoda</taxon>
        <taxon>Caenogastropoda</taxon>
        <taxon>Sorbeoconcha</taxon>
        <taxon>Cerithioidea</taxon>
        <taxon>Batillariidae</taxon>
        <taxon>Batillaria</taxon>
    </lineage>
</organism>
<dbReference type="EMBL" id="JACVVK020000116">
    <property type="protein sequence ID" value="KAK7491316.1"/>
    <property type="molecule type" value="Genomic_DNA"/>
</dbReference>
<evidence type="ECO:0000259" key="1">
    <source>
        <dbReference type="Pfam" id="PF15998"/>
    </source>
</evidence>
<proteinExistence type="predicted"/>
<feature type="domain" description="DUF4773" evidence="1">
    <location>
        <begin position="61"/>
        <end position="146"/>
    </location>
</feature>
<dbReference type="Pfam" id="PF15998">
    <property type="entry name" value="DUF4773"/>
    <property type="match status" value="1"/>
</dbReference>
<evidence type="ECO:0000313" key="3">
    <source>
        <dbReference type="Proteomes" id="UP001519460"/>
    </source>
</evidence>
<evidence type="ECO:0000313" key="2">
    <source>
        <dbReference type="EMBL" id="KAK7491316.1"/>
    </source>
</evidence>
<sequence>MNIERFPSESYPDRKRHRRNRFNTFCGDSAQKGTMKGVIAVSAMALLCLAVLAKAEDIQIPEVCAVVTGSGQNFNLGVTYNGNTLYSVGISSSGPNDQCANLGVIKICVQWSNVVWNSSQHSGCAKVKAKVFGKTLVTVSLGCLNL</sequence>
<gene>
    <name evidence="2" type="ORF">BaRGS_00017417</name>
</gene>
<dbReference type="AlphaFoldDB" id="A0ABD0KWB1"/>
<accession>A0ABD0KWB1</accession>
<comment type="caution">
    <text evidence="2">The sequence shown here is derived from an EMBL/GenBank/DDBJ whole genome shotgun (WGS) entry which is preliminary data.</text>
</comment>
<dbReference type="InterPro" id="IPR031941">
    <property type="entry name" value="DUF4773"/>
</dbReference>